<accession>A0A2T0A8T1</accession>
<organism evidence="3 4">
    <name type="scientific">Rhodotorula toruloides</name>
    <name type="common">Yeast</name>
    <name type="synonym">Rhodosporidium toruloides</name>
    <dbReference type="NCBI Taxonomy" id="5286"/>
    <lineage>
        <taxon>Eukaryota</taxon>
        <taxon>Fungi</taxon>
        <taxon>Dikarya</taxon>
        <taxon>Basidiomycota</taxon>
        <taxon>Pucciniomycotina</taxon>
        <taxon>Microbotryomycetes</taxon>
        <taxon>Sporidiobolales</taxon>
        <taxon>Sporidiobolaceae</taxon>
        <taxon>Rhodotorula</taxon>
    </lineage>
</organism>
<evidence type="ECO:0000313" key="3">
    <source>
        <dbReference type="EMBL" id="PRQ74427.1"/>
    </source>
</evidence>
<comment type="caution">
    <text evidence="3">The sequence shown here is derived from an EMBL/GenBank/DDBJ whole genome shotgun (WGS) entry which is preliminary data.</text>
</comment>
<sequence>MSRSSCASDTDSDTDSYGSSEYSNRRTAPSLPDDVLILISSFLPGDFDERRRTLSRLSLVCQYFYVFFNRELYRRVSIVARESTNRASSTYRLLTHLALRPSFRLLIEEIAFDFTDCDTYRLMCVNEALTELTNVRAFDLPAATVVAVGARYNVRPVTQRKLRRLTLRPTREGEFYRWLVASIRLFQHGELRLLGNGQSLYEHLPSVGATDLKVLVVDLRICSNCFDILSARSQDTLTRLSILVLTKDFDLSDLSNLRSLTIMSRAGPLTRGEKFFAAVTATLASSADLATLQAVALTSGTGKRDLWPMWTSNEPSKALHTCLPAFLLSLDIADARFDYDDLIPLANKHILPSLRRIILSKETLGSMTRPFDKCEPELIKSTVEGHAANRGVLVEWAVEA</sequence>
<dbReference type="Proteomes" id="UP000239560">
    <property type="component" value="Unassembled WGS sequence"/>
</dbReference>
<dbReference type="InterPro" id="IPR001810">
    <property type="entry name" value="F-box_dom"/>
</dbReference>
<name>A0A2T0A8T1_RHOTO</name>
<evidence type="ECO:0000259" key="2">
    <source>
        <dbReference type="Pfam" id="PF12937"/>
    </source>
</evidence>
<evidence type="ECO:0000256" key="1">
    <source>
        <dbReference type="SAM" id="MobiDB-lite"/>
    </source>
</evidence>
<dbReference type="OrthoDB" id="10410751at2759"/>
<gene>
    <name evidence="3" type="ORF">AAT19DRAFT_14780</name>
</gene>
<reference evidence="3 4" key="1">
    <citation type="journal article" date="2018" name="Elife">
        <title>Functional genomics of lipid metabolism in the oleaginous yeast Rhodosporidium toruloides.</title>
        <authorList>
            <person name="Coradetti S.T."/>
            <person name="Pinel D."/>
            <person name="Geiselman G."/>
            <person name="Ito M."/>
            <person name="Mondo S."/>
            <person name="Reilly M.C."/>
            <person name="Cheng Y.F."/>
            <person name="Bauer S."/>
            <person name="Grigoriev I."/>
            <person name="Gladden J.M."/>
            <person name="Simmons B.A."/>
            <person name="Brem R."/>
            <person name="Arkin A.P."/>
            <person name="Skerker J.M."/>
        </authorList>
    </citation>
    <scope>NUCLEOTIDE SEQUENCE [LARGE SCALE GENOMIC DNA]</scope>
    <source>
        <strain evidence="3 4">NBRC 0880</strain>
    </source>
</reference>
<proteinExistence type="predicted"/>
<evidence type="ECO:0000313" key="4">
    <source>
        <dbReference type="Proteomes" id="UP000239560"/>
    </source>
</evidence>
<dbReference type="CDD" id="cd09917">
    <property type="entry name" value="F-box_SF"/>
    <property type="match status" value="1"/>
</dbReference>
<feature type="domain" description="F-box" evidence="2">
    <location>
        <begin position="30"/>
        <end position="78"/>
    </location>
</feature>
<feature type="region of interest" description="Disordered" evidence="1">
    <location>
        <begin position="1"/>
        <end position="27"/>
    </location>
</feature>
<dbReference type="EMBL" id="LCTV02000006">
    <property type="protein sequence ID" value="PRQ74427.1"/>
    <property type="molecule type" value="Genomic_DNA"/>
</dbReference>
<dbReference type="AlphaFoldDB" id="A0A2T0A8T1"/>
<dbReference type="Pfam" id="PF12937">
    <property type="entry name" value="F-box-like"/>
    <property type="match status" value="1"/>
</dbReference>
<protein>
    <recommendedName>
        <fullName evidence="2">F-box domain-containing protein</fullName>
    </recommendedName>
</protein>
<feature type="compositionally biased region" description="Low complexity" evidence="1">
    <location>
        <begin position="1"/>
        <end position="22"/>
    </location>
</feature>